<evidence type="ECO:0000256" key="1">
    <source>
        <dbReference type="SAM" id="MobiDB-lite"/>
    </source>
</evidence>
<evidence type="ECO:0000313" key="3">
    <source>
        <dbReference type="EMBL" id="KAF9584001.1"/>
    </source>
</evidence>
<dbReference type="EMBL" id="JAABOA010000530">
    <property type="protein sequence ID" value="KAF9584001.1"/>
    <property type="molecule type" value="Genomic_DNA"/>
</dbReference>
<keyword evidence="4" id="KW-1185">Reference proteome</keyword>
<feature type="compositionally biased region" description="Low complexity" evidence="1">
    <location>
        <begin position="276"/>
        <end position="294"/>
    </location>
</feature>
<dbReference type="FunFam" id="3.10.20.90:FF:000176">
    <property type="entry name" value="Rho guanyl nucleotide exchange factor"/>
    <property type="match status" value="1"/>
</dbReference>
<feature type="non-terminal residue" evidence="3">
    <location>
        <position position="1"/>
    </location>
</feature>
<feature type="compositionally biased region" description="Low complexity" evidence="1">
    <location>
        <begin position="355"/>
        <end position="371"/>
    </location>
</feature>
<feature type="compositionally biased region" description="Low complexity" evidence="1">
    <location>
        <begin position="457"/>
        <end position="471"/>
    </location>
</feature>
<name>A0A9P6G0B0_9FUNG</name>
<comment type="caution">
    <text evidence="3">The sequence shown here is derived from an EMBL/GenBank/DDBJ whole genome shotgun (WGS) entry which is preliminary data.</text>
</comment>
<evidence type="ECO:0000313" key="4">
    <source>
        <dbReference type="Proteomes" id="UP000780801"/>
    </source>
</evidence>
<dbReference type="GO" id="GO:0043332">
    <property type="term" value="C:mating projection tip"/>
    <property type="evidence" value="ECO:0007669"/>
    <property type="project" value="TreeGrafter"/>
</dbReference>
<gene>
    <name evidence="3" type="ORF">BGW38_007910</name>
</gene>
<dbReference type="Gene3D" id="3.10.20.90">
    <property type="entry name" value="Phosphatidylinositol 3-kinase Catalytic Subunit, Chain A, domain 1"/>
    <property type="match status" value="1"/>
</dbReference>
<evidence type="ECO:0000259" key="2">
    <source>
        <dbReference type="PROSITE" id="PS51745"/>
    </source>
</evidence>
<dbReference type="SMART" id="SM00666">
    <property type="entry name" value="PB1"/>
    <property type="match status" value="1"/>
</dbReference>
<dbReference type="GO" id="GO:0005737">
    <property type="term" value="C:cytoplasm"/>
    <property type="evidence" value="ECO:0007669"/>
    <property type="project" value="TreeGrafter"/>
</dbReference>
<reference evidence="3" key="1">
    <citation type="journal article" date="2020" name="Fungal Divers.">
        <title>Resolving the Mortierellaceae phylogeny through synthesis of multi-gene phylogenetics and phylogenomics.</title>
        <authorList>
            <person name="Vandepol N."/>
            <person name="Liber J."/>
            <person name="Desiro A."/>
            <person name="Na H."/>
            <person name="Kennedy M."/>
            <person name="Barry K."/>
            <person name="Grigoriev I.V."/>
            <person name="Miller A.N."/>
            <person name="O'Donnell K."/>
            <person name="Stajich J.E."/>
            <person name="Bonito G."/>
        </authorList>
    </citation>
    <scope>NUCLEOTIDE SEQUENCE</scope>
    <source>
        <strain evidence="3">KOD1015</strain>
    </source>
</reference>
<feature type="region of interest" description="Disordered" evidence="1">
    <location>
        <begin position="223"/>
        <end position="476"/>
    </location>
</feature>
<dbReference type="GO" id="GO:0005634">
    <property type="term" value="C:nucleus"/>
    <property type="evidence" value="ECO:0007669"/>
    <property type="project" value="TreeGrafter"/>
</dbReference>
<dbReference type="InterPro" id="IPR053026">
    <property type="entry name" value="CDC42_GEF"/>
</dbReference>
<dbReference type="GO" id="GO:0030010">
    <property type="term" value="P:establishment of cell polarity"/>
    <property type="evidence" value="ECO:0007669"/>
    <property type="project" value="TreeGrafter"/>
</dbReference>
<dbReference type="Pfam" id="PF15411">
    <property type="entry name" value="PH_10"/>
    <property type="match status" value="1"/>
</dbReference>
<dbReference type="PANTHER" id="PTHR47339">
    <property type="entry name" value="CELL DIVISION CONTROL PROTEIN 24"/>
    <property type="match status" value="1"/>
</dbReference>
<dbReference type="PANTHER" id="PTHR47339:SF1">
    <property type="entry name" value="CELL DIVISION CONTROL PROTEIN 24"/>
    <property type="match status" value="1"/>
</dbReference>
<feature type="domain" description="PB1" evidence="2">
    <location>
        <begin position="477"/>
        <end position="561"/>
    </location>
</feature>
<dbReference type="SUPFAM" id="SSF50729">
    <property type="entry name" value="PH domain-like"/>
    <property type="match status" value="1"/>
</dbReference>
<dbReference type="InterPro" id="IPR053793">
    <property type="entry name" value="PB1-like"/>
</dbReference>
<accession>A0A9P6G0B0</accession>
<dbReference type="SUPFAM" id="SSF54277">
    <property type="entry name" value="CAD &amp; PB1 domains"/>
    <property type="match status" value="1"/>
</dbReference>
<dbReference type="InterPro" id="IPR000270">
    <property type="entry name" value="PB1_dom"/>
</dbReference>
<organism evidence="3 4">
    <name type="scientific">Lunasporangiospora selenospora</name>
    <dbReference type="NCBI Taxonomy" id="979761"/>
    <lineage>
        <taxon>Eukaryota</taxon>
        <taxon>Fungi</taxon>
        <taxon>Fungi incertae sedis</taxon>
        <taxon>Mucoromycota</taxon>
        <taxon>Mortierellomycotina</taxon>
        <taxon>Mortierellomycetes</taxon>
        <taxon>Mortierellales</taxon>
        <taxon>Mortierellaceae</taxon>
        <taxon>Lunasporangiospora</taxon>
    </lineage>
</organism>
<dbReference type="Gene3D" id="2.30.29.30">
    <property type="entry name" value="Pleckstrin-homology domain (PH domain)/Phosphotyrosine-binding domain (PTB)"/>
    <property type="match status" value="1"/>
</dbReference>
<dbReference type="GO" id="GO:0000935">
    <property type="term" value="C:division septum"/>
    <property type="evidence" value="ECO:0007669"/>
    <property type="project" value="TreeGrafter"/>
</dbReference>
<dbReference type="PROSITE" id="PS51745">
    <property type="entry name" value="PB1"/>
    <property type="match status" value="1"/>
</dbReference>
<dbReference type="Proteomes" id="UP000780801">
    <property type="component" value="Unassembled WGS sequence"/>
</dbReference>
<protein>
    <recommendedName>
        <fullName evidence="2">PB1 domain-containing protein</fullName>
    </recommendedName>
</protein>
<dbReference type="GO" id="GO:0031106">
    <property type="term" value="P:septin ring organization"/>
    <property type="evidence" value="ECO:0007669"/>
    <property type="project" value="TreeGrafter"/>
</dbReference>
<dbReference type="AlphaFoldDB" id="A0A9P6G0B0"/>
<dbReference type="InterPro" id="IPR011993">
    <property type="entry name" value="PH-like_dom_sf"/>
</dbReference>
<feature type="compositionally biased region" description="Pro residues" evidence="1">
    <location>
        <begin position="264"/>
        <end position="275"/>
    </location>
</feature>
<sequence>AIKRVAENVNETNRRQENHAMALALQHKVAWKDGELVSDFGALLLHDTLLNPRGSPDKALEVYLFEKILVCCQNIATRKKPTKSLVRGGKPKPTLHLNGRIYINNIKSVYPTSSAGTYMLRVVWNLASEEFELRCRTEDQLKKWNGALERLVNEAKTERMAIPPSSSSNSSIIYTGISAAVNQVQSSFFRDDDIDLEDDFDGDELYDDPKSARGHSLPYAVTAHPGLINTRPRAKTEDGSLPPPASWNARMGGYTAHVTANGRPAPPGMSLPPLPRTSSSTSTAMGVNSPGEYPYSPPSSYPASPTVSNARGSGPNGPWQRKSQGDGQGPMQDTVSKFMSVDGCDDNRTQPLARNASAGYSYNTSSTSGTSLPPVPGPLRVRAQSSPNIHASGNPSWQKSNPELSTLHHRRPSDTSGPSSPSVLYPHGGHYIPAVPAIPSKHASPRMEHRPALRQQSSSSNLSIASGTTTPTAPPSQLRVKVNFQEDSYSIVVPMQIGYSELIERVEKKIRLCGCRRSESQPLRLRYKDEDNDYIIMKDDDDISLAIESCSPDGLMNLIVS</sequence>
<feature type="compositionally biased region" description="Polar residues" evidence="1">
    <location>
        <begin position="383"/>
        <end position="404"/>
    </location>
</feature>
<proteinExistence type="predicted"/>
<dbReference type="Pfam" id="PF00564">
    <property type="entry name" value="PB1"/>
    <property type="match status" value="1"/>
</dbReference>
<dbReference type="OrthoDB" id="1594986at2759"/>
<dbReference type="CDD" id="cd05992">
    <property type="entry name" value="PB1"/>
    <property type="match status" value="1"/>
</dbReference>